<organism evidence="1">
    <name type="scientific">viral metagenome</name>
    <dbReference type="NCBI Taxonomy" id="1070528"/>
    <lineage>
        <taxon>unclassified sequences</taxon>
        <taxon>metagenomes</taxon>
        <taxon>organismal metagenomes</taxon>
    </lineage>
</organism>
<gene>
    <name evidence="1" type="ORF">MM415A04617_0005</name>
</gene>
<proteinExistence type="predicted"/>
<evidence type="ECO:0000313" key="1">
    <source>
        <dbReference type="EMBL" id="QJA69417.1"/>
    </source>
</evidence>
<name>A0A6M3JKP6_9ZZZZ</name>
<dbReference type="AlphaFoldDB" id="A0A6M3JKP6"/>
<sequence length="62" mass="7425">MREQYNMAVNETITIDDFKITRVPGGWIYRFNEINQTMMINGKWSENYLPTAVFVPYKNEFV</sequence>
<protein>
    <submittedName>
        <fullName evidence="1">Uncharacterized protein</fullName>
    </submittedName>
</protein>
<dbReference type="EMBL" id="MT141704">
    <property type="protein sequence ID" value="QJA69417.1"/>
    <property type="molecule type" value="Genomic_DNA"/>
</dbReference>
<accession>A0A6M3JKP6</accession>
<reference evidence="1" key="1">
    <citation type="submission" date="2020-03" db="EMBL/GenBank/DDBJ databases">
        <title>The deep terrestrial virosphere.</title>
        <authorList>
            <person name="Holmfeldt K."/>
            <person name="Nilsson E."/>
            <person name="Simone D."/>
            <person name="Lopez-Fernandez M."/>
            <person name="Wu X."/>
            <person name="de Brujin I."/>
            <person name="Lundin D."/>
            <person name="Andersson A."/>
            <person name="Bertilsson S."/>
            <person name="Dopson M."/>
        </authorList>
    </citation>
    <scope>NUCLEOTIDE SEQUENCE</scope>
    <source>
        <strain evidence="1">MM415A04617</strain>
    </source>
</reference>